<dbReference type="AlphaFoldDB" id="A0A0R1LSC0"/>
<sequence length="149" mass="17504">MKVRIEIDESLTEKEVVIKAPALDETVQQLYQQLQTAEDAKLQLRFYKGATEYYLALDDILFFETEGRQVNAHTVDDIFETHQHLYELENQLPGTFMRISKSAILNIDKIFALTHSISSSLVEFQQTQKQVYVSRKYYPVLRQRLEDKQ</sequence>
<evidence type="ECO:0000313" key="2">
    <source>
        <dbReference type="EMBL" id="KRK98709.1"/>
    </source>
</evidence>
<reference evidence="2 3" key="1">
    <citation type="journal article" date="2015" name="Genome Announc.">
        <title>Expanding the biotechnology potential of lactobacilli through comparative genomics of 213 strains and associated genera.</title>
        <authorList>
            <person name="Sun Z."/>
            <person name="Harris H.M."/>
            <person name="McCann A."/>
            <person name="Guo C."/>
            <person name="Argimon S."/>
            <person name="Zhang W."/>
            <person name="Yang X."/>
            <person name="Jeffery I.B."/>
            <person name="Cooney J.C."/>
            <person name="Kagawa T.F."/>
            <person name="Liu W."/>
            <person name="Song Y."/>
            <person name="Salvetti E."/>
            <person name="Wrobel A."/>
            <person name="Rasinkangas P."/>
            <person name="Parkhill J."/>
            <person name="Rea M.C."/>
            <person name="O'Sullivan O."/>
            <person name="Ritari J."/>
            <person name="Douillard F.P."/>
            <person name="Paul Ross R."/>
            <person name="Yang R."/>
            <person name="Briner A.E."/>
            <person name="Felis G.E."/>
            <person name="de Vos W.M."/>
            <person name="Barrangou R."/>
            <person name="Klaenhammer T.R."/>
            <person name="Caufield P.W."/>
            <person name="Cui Y."/>
            <person name="Zhang H."/>
            <person name="O'Toole P.W."/>
        </authorList>
    </citation>
    <scope>NUCLEOTIDE SEQUENCE [LARGE SCALE GENOMIC DNA]</scope>
    <source>
        <strain evidence="2 3">DSM 19909</strain>
    </source>
</reference>
<dbReference type="PANTHER" id="PTHR37299">
    <property type="entry name" value="TRANSCRIPTIONAL REGULATOR-RELATED"/>
    <property type="match status" value="1"/>
</dbReference>
<dbReference type="SMART" id="SM00850">
    <property type="entry name" value="LytTR"/>
    <property type="match status" value="1"/>
</dbReference>
<dbReference type="Proteomes" id="UP000051160">
    <property type="component" value="Unassembled WGS sequence"/>
</dbReference>
<dbReference type="InterPro" id="IPR007492">
    <property type="entry name" value="LytTR_DNA-bd_dom"/>
</dbReference>
<keyword evidence="2" id="KW-0238">DNA-binding</keyword>
<dbReference type="RefSeq" id="WP_054699188.1">
    <property type="nucleotide sequence ID" value="NZ_AZEE01000027.1"/>
</dbReference>
<protein>
    <submittedName>
        <fullName evidence="2">LytTr DNA-binding domain protein</fullName>
    </submittedName>
</protein>
<dbReference type="InterPro" id="IPR046947">
    <property type="entry name" value="LytR-like"/>
</dbReference>
<evidence type="ECO:0000313" key="3">
    <source>
        <dbReference type="Proteomes" id="UP000051160"/>
    </source>
</evidence>
<accession>A0A0R1LSC0</accession>
<dbReference type="OrthoDB" id="9808614at2"/>
<dbReference type="GO" id="GO:0000156">
    <property type="term" value="F:phosphorelay response regulator activity"/>
    <property type="evidence" value="ECO:0007669"/>
    <property type="project" value="InterPro"/>
</dbReference>
<dbReference type="GO" id="GO:0003677">
    <property type="term" value="F:DNA binding"/>
    <property type="evidence" value="ECO:0007669"/>
    <property type="project" value="UniProtKB-KW"/>
</dbReference>
<dbReference type="PANTHER" id="PTHR37299:SF4">
    <property type="entry name" value="TRANSCRIPTIONAL REGULATOR"/>
    <property type="match status" value="1"/>
</dbReference>
<dbReference type="EMBL" id="AZEE01000027">
    <property type="protein sequence ID" value="KRK98709.1"/>
    <property type="molecule type" value="Genomic_DNA"/>
</dbReference>
<evidence type="ECO:0000259" key="1">
    <source>
        <dbReference type="PROSITE" id="PS50930"/>
    </source>
</evidence>
<organism evidence="2 3">
    <name type="scientific">Secundilactobacillus odoratitofui DSM 19909 = JCM 15043</name>
    <dbReference type="NCBI Taxonomy" id="1423776"/>
    <lineage>
        <taxon>Bacteria</taxon>
        <taxon>Bacillati</taxon>
        <taxon>Bacillota</taxon>
        <taxon>Bacilli</taxon>
        <taxon>Lactobacillales</taxon>
        <taxon>Lactobacillaceae</taxon>
        <taxon>Secundilactobacillus</taxon>
    </lineage>
</organism>
<dbReference type="STRING" id="1423776.FD04_GL000445"/>
<comment type="caution">
    <text evidence="2">The sequence shown here is derived from an EMBL/GenBank/DDBJ whole genome shotgun (WGS) entry which is preliminary data.</text>
</comment>
<dbReference type="PATRIC" id="fig|1423776.4.peg.450"/>
<dbReference type="Pfam" id="PF04397">
    <property type="entry name" value="LytTR"/>
    <property type="match status" value="1"/>
</dbReference>
<name>A0A0R1LSC0_9LACO</name>
<gene>
    <name evidence="2" type="ORF">FD04_GL000445</name>
</gene>
<keyword evidence="3" id="KW-1185">Reference proteome</keyword>
<dbReference type="Gene3D" id="2.40.50.1020">
    <property type="entry name" value="LytTr DNA-binding domain"/>
    <property type="match status" value="1"/>
</dbReference>
<feature type="domain" description="HTH LytTR-type" evidence="1">
    <location>
        <begin position="44"/>
        <end position="147"/>
    </location>
</feature>
<proteinExistence type="predicted"/>
<dbReference type="PROSITE" id="PS50930">
    <property type="entry name" value="HTH_LYTTR"/>
    <property type="match status" value="1"/>
</dbReference>